<reference evidence="1" key="1">
    <citation type="submission" date="2022-07" db="EMBL/GenBank/DDBJ databases">
        <title>Phylogenomic reconstructions and comparative analyses of Kickxellomycotina fungi.</title>
        <authorList>
            <person name="Reynolds N.K."/>
            <person name="Stajich J.E."/>
            <person name="Barry K."/>
            <person name="Grigoriev I.V."/>
            <person name="Crous P."/>
            <person name="Smith M.E."/>
        </authorList>
    </citation>
    <scope>NUCLEOTIDE SEQUENCE</scope>
    <source>
        <strain evidence="1">CBS 190363</strain>
    </source>
</reference>
<proteinExistence type="predicted"/>
<keyword evidence="2" id="KW-1185">Reference proteome</keyword>
<dbReference type="EMBL" id="JANBVB010000045">
    <property type="protein sequence ID" value="KAJ2898879.1"/>
    <property type="molecule type" value="Genomic_DNA"/>
</dbReference>
<dbReference type="Proteomes" id="UP001139981">
    <property type="component" value="Unassembled WGS sequence"/>
</dbReference>
<protein>
    <submittedName>
        <fullName evidence="1">Non-classical phosphatidylinositol transfer protein (PITP)</fullName>
    </submittedName>
</protein>
<sequence length="393" mass="42957">MATVGPTATAIETEADVTTTTTPAATLGTVQSFTDAENELIAKLREQVPQIIEDAGNVSSVAIDPSIWGVPLAPASDSKEERDLRVDVILHKFLKARSGDIPLARQMLTNTLKWRAEFNIATLLDEEFPEDVFGNVGYIFGHDEQGRPVTYNFYGSLDNKLVFGDLDRFLRWRVQLHERGMRLLDFVNVADMIQVHDYDGVSVFGYDKFARAASKATVQLLSDNYPETLATKIFANVPGWGETVFNVICRLLSEETKRKFVVVSKASAPRVLAERIGEDNLPEKFRPSSAEKEPSAAADTTDPLAAESSDPLAAPQTAHVDQNEAVAKPTSLHSHESNDESSFASNSQEDAVPPPPPPAVTAAPELEPQPEVPVEETAGMRLDDTEDKRGAQI</sequence>
<evidence type="ECO:0000313" key="1">
    <source>
        <dbReference type="EMBL" id="KAJ2898879.1"/>
    </source>
</evidence>
<accession>A0ACC1M8S1</accession>
<name>A0ACC1M8S1_9FUNG</name>
<gene>
    <name evidence="1" type="primary">SFH5</name>
    <name evidence="1" type="ORF">IWW38_001206</name>
</gene>
<comment type="caution">
    <text evidence="1">The sequence shown here is derived from an EMBL/GenBank/DDBJ whole genome shotgun (WGS) entry which is preliminary data.</text>
</comment>
<organism evidence="1 2">
    <name type="scientific">Coemansia aciculifera</name>
    <dbReference type="NCBI Taxonomy" id="417176"/>
    <lineage>
        <taxon>Eukaryota</taxon>
        <taxon>Fungi</taxon>
        <taxon>Fungi incertae sedis</taxon>
        <taxon>Zoopagomycota</taxon>
        <taxon>Kickxellomycotina</taxon>
        <taxon>Kickxellomycetes</taxon>
        <taxon>Kickxellales</taxon>
        <taxon>Kickxellaceae</taxon>
        <taxon>Coemansia</taxon>
    </lineage>
</organism>
<evidence type="ECO:0000313" key="2">
    <source>
        <dbReference type="Proteomes" id="UP001139981"/>
    </source>
</evidence>